<protein>
    <submittedName>
        <fullName evidence="2">Uncharacterized protein</fullName>
    </submittedName>
</protein>
<dbReference type="Proteomes" id="UP001302812">
    <property type="component" value="Unassembled WGS sequence"/>
</dbReference>
<dbReference type="EMBL" id="MU853332">
    <property type="protein sequence ID" value="KAK4117179.1"/>
    <property type="molecule type" value="Genomic_DNA"/>
</dbReference>
<dbReference type="GeneID" id="89936974"/>
<evidence type="ECO:0000313" key="2">
    <source>
        <dbReference type="EMBL" id="KAK4117179.1"/>
    </source>
</evidence>
<dbReference type="InterPro" id="IPR036412">
    <property type="entry name" value="HAD-like_sf"/>
</dbReference>
<dbReference type="PANTHER" id="PTHR28181:SF1">
    <property type="entry name" value="COLD TOLERANCE PROTEIN 1"/>
    <property type="match status" value="1"/>
</dbReference>
<gene>
    <name evidence="2" type="ORF">N656DRAFT_743200</name>
</gene>
<dbReference type="SUPFAM" id="SSF56784">
    <property type="entry name" value="HAD-like"/>
    <property type="match status" value="1"/>
</dbReference>
<feature type="region of interest" description="Disordered" evidence="1">
    <location>
        <begin position="130"/>
        <end position="154"/>
    </location>
</feature>
<dbReference type="Gene3D" id="3.40.50.1000">
    <property type="entry name" value="HAD superfamily/HAD-like"/>
    <property type="match status" value="1"/>
</dbReference>
<dbReference type="PANTHER" id="PTHR28181">
    <property type="entry name" value="UPF0655 PROTEIN YCR015C"/>
    <property type="match status" value="1"/>
</dbReference>
<organism evidence="2 3">
    <name type="scientific">Canariomyces notabilis</name>
    <dbReference type="NCBI Taxonomy" id="2074819"/>
    <lineage>
        <taxon>Eukaryota</taxon>
        <taxon>Fungi</taxon>
        <taxon>Dikarya</taxon>
        <taxon>Ascomycota</taxon>
        <taxon>Pezizomycotina</taxon>
        <taxon>Sordariomycetes</taxon>
        <taxon>Sordariomycetidae</taxon>
        <taxon>Sordariales</taxon>
        <taxon>Chaetomiaceae</taxon>
        <taxon>Canariomyces</taxon>
    </lineage>
</organism>
<evidence type="ECO:0000256" key="1">
    <source>
        <dbReference type="SAM" id="MobiDB-lite"/>
    </source>
</evidence>
<comment type="caution">
    <text evidence="2">The sequence shown here is derived from an EMBL/GenBank/DDBJ whole genome shotgun (WGS) entry which is preliminary data.</text>
</comment>
<dbReference type="InterPro" id="IPR023214">
    <property type="entry name" value="HAD_sf"/>
</dbReference>
<proteinExistence type="predicted"/>
<name>A0AAN6TMD4_9PEZI</name>
<keyword evidence="3" id="KW-1185">Reference proteome</keyword>
<sequence>MGLILLDFDGTITQHDTLDALVSLAIAHSQAHHSSAAHPNTGGISTSTNSRSSSDEKTAVWRDIVREYVADHEAHVAAYSPPAHLRDTLAQELLFLESLGAVDERSVARVGKAGLFARLDGEQLEALGRGAVCPSPSSSSCSSSDGDGGENRGTVKLRKGFGRFVERMGHGGAEEGGGKGKGWDVGIVSVNWSARFIKGVVEAGCSGTQTGAQHTDQGGRFKLVEKRIVANGIRFPGGEVEGPAELGGAPLLTAGDKLRAMKSLRQGMEEEMVVYFGDSTTDLSCLVEADFGVVMADNDGDSKLMRTLRRVGLEVSHVDECGDGTGKKLAWARDFEEVLKSGVIERIGGTEAQGLAPRGST</sequence>
<feature type="region of interest" description="Disordered" evidence="1">
    <location>
        <begin position="33"/>
        <end position="56"/>
    </location>
</feature>
<feature type="compositionally biased region" description="Low complexity" evidence="1">
    <location>
        <begin position="133"/>
        <end position="144"/>
    </location>
</feature>
<evidence type="ECO:0000313" key="3">
    <source>
        <dbReference type="Proteomes" id="UP001302812"/>
    </source>
</evidence>
<dbReference type="RefSeq" id="XP_064674749.1">
    <property type="nucleotide sequence ID" value="XM_064812849.1"/>
</dbReference>
<dbReference type="AlphaFoldDB" id="A0AAN6TMD4"/>
<accession>A0AAN6TMD4</accession>
<reference evidence="2" key="1">
    <citation type="journal article" date="2023" name="Mol. Phylogenet. Evol.">
        <title>Genome-scale phylogeny and comparative genomics of the fungal order Sordariales.</title>
        <authorList>
            <person name="Hensen N."/>
            <person name="Bonometti L."/>
            <person name="Westerberg I."/>
            <person name="Brannstrom I.O."/>
            <person name="Guillou S."/>
            <person name="Cros-Aarteil S."/>
            <person name="Calhoun S."/>
            <person name="Haridas S."/>
            <person name="Kuo A."/>
            <person name="Mondo S."/>
            <person name="Pangilinan J."/>
            <person name="Riley R."/>
            <person name="LaButti K."/>
            <person name="Andreopoulos B."/>
            <person name="Lipzen A."/>
            <person name="Chen C."/>
            <person name="Yan M."/>
            <person name="Daum C."/>
            <person name="Ng V."/>
            <person name="Clum A."/>
            <person name="Steindorff A."/>
            <person name="Ohm R.A."/>
            <person name="Martin F."/>
            <person name="Silar P."/>
            <person name="Natvig D.O."/>
            <person name="Lalanne C."/>
            <person name="Gautier V."/>
            <person name="Ament-Velasquez S.L."/>
            <person name="Kruys A."/>
            <person name="Hutchinson M.I."/>
            <person name="Powell A.J."/>
            <person name="Barry K."/>
            <person name="Miller A.N."/>
            <person name="Grigoriev I.V."/>
            <person name="Debuchy R."/>
            <person name="Gladieux P."/>
            <person name="Hiltunen Thoren M."/>
            <person name="Johannesson H."/>
        </authorList>
    </citation>
    <scope>NUCLEOTIDE SEQUENCE</scope>
    <source>
        <strain evidence="2">CBS 508.74</strain>
    </source>
</reference>
<reference evidence="2" key="2">
    <citation type="submission" date="2023-05" db="EMBL/GenBank/DDBJ databases">
        <authorList>
            <consortium name="Lawrence Berkeley National Laboratory"/>
            <person name="Steindorff A."/>
            <person name="Hensen N."/>
            <person name="Bonometti L."/>
            <person name="Westerberg I."/>
            <person name="Brannstrom I.O."/>
            <person name="Guillou S."/>
            <person name="Cros-Aarteil S."/>
            <person name="Calhoun S."/>
            <person name="Haridas S."/>
            <person name="Kuo A."/>
            <person name="Mondo S."/>
            <person name="Pangilinan J."/>
            <person name="Riley R."/>
            <person name="Labutti K."/>
            <person name="Andreopoulos B."/>
            <person name="Lipzen A."/>
            <person name="Chen C."/>
            <person name="Yanf M."/>
            <person name="Daum C."/>
            <person name="Ng V."/>
            <person name="Clum A."/>
            <person name="Ohm R."/>
            <person name="Martin F."/>
            <person name="Silar P."/>
            <person name="Natvig D."/>
            <person name="Lalanne C."/>
            <person name="Gautier V."/>
            <person name="Ament-Velasquez S.L."/>
            <person name="Kruys A."/>
            <person name="Hutchinson M.I."/>
            <person name="Powell A.J."/>
            <person name="Barry K."/>
            <person name="Miller A.N."/>
            <person name="Grigoriev I.V."/>
            <person name="Debuchy R."/>
            <person name="Gladieux P."/>
            <person name="Thoren M.H."/>
            <person name="Johannesson H."/>
        </authorList>
    </citation>
    <scope>NUCLEOTIDE SEQUENCE</scope>
    <source>
        <strain evidence="2">CBS 508.74</strain>
    </source>
</reference>
<dbReference type="InterPro" id="IPR050849">
    <property type="entry name" value="HAD-like_hydrolase_phosphatase"/>
</dbReference>